<keyword evidence="3" id="KW-0804">Transcription</keyword>
<dbReference type="Gene3D" id="1.10.10.10">
    <property type="entry name" value="Winged helix-like DNA-binding domain superfamily/Winged helix DNA-binding domain"/>
    <property type="match status" value="1"/>
</dbReference>
<accession>A0A163LVS9</accession>
<dbReference type="InterPro" id="IPR000792">
    <property type="entry name" value="Tscrpt_reg_LuxR_C"/>
</dbReference>
<comment type="caution">
    <text evidence="5">The sequence shown here is derived from an EMBL/GenBank/DDBJ whole genome shotgun (WGS) entry which is preliminary data.</text>
</comment>
<evidence type="ECO:0000313" key="6">
    <source>
        <dbReference type="Proteomes" id="UP000076796"/>
    </source>
</evidence>
<keyword evidence="6" id="KW-1185">Reference proteome</keyword>
<reference evidence="5" key="1">
    <citation type="journal article" date="2016" name="Genome Announc.">
        <title>Draft genomes of two strains of Paenibacillus glucanolyticus with capability to degrade lignocellulose.</title>
        <authorList>
            <person name="Mathews S.L."/>
            <person name="Pawlak J."/>
            <person name="Grunden A.M."/>
        </authorList>
    </citation>
    <scope>NUCLEOTIDE SEQUENCE [LARGE SCALE GENOMIC DNA]</scope>
    <source>
        <strain evidence="5">SLM1</strain>
    </source>
</reference>
<dbReference type="GeneID" id="97555943"/>
<name>A0A163LVS9_9BACL</name>
<dbReference type="STRING" id="59843.A3958_21800"/>
<proteinExistence type="predicted"/>
<evidence type="ECO:0000256" key="2">
    <source>
        <dbReference type="ARBA" id="ARBA00023125"/>
    </source>
</evidence>
<keyword evidence="2" id="KW-0238">DNA-binding</keyword>
<dbReference type="Proteomes" id="UP000076796">
    <property type="component" value="Unassembled WGS sequence"/>
</dbReference>
<dbReference type="AlphaFoldDB" id="A0A163LVS9"/>
<evidence type="ECO:0000259" key="4">
    <source>
        <dbReference type="PROSITE" id="PS50043"/>
    </source>
</evidence>
<dbReference type="PANTHER" id="PTHR44688">
    <property type="entry name" value="DNA-BINDING TRANSCRIPTIONAL ACTIVATOR DEVR_DOSR"/>
    <property type="match status" value="1"/>
</dbReference>
<dbReference type="CDD" id="cd06170">
    <property type="entry name" value="LuxR_C_like"/>
    <property type="match status" value="1"/>
</dbReference>
<protein>
    <recommendedName>
        <fullName evidence="4">HTH luxR-type domain-containing protein</fullName>
    </recommendedName>
</protein>
<dbReference type="RefSeq" id="WP_063479389.1">
    <property type="nucleotide sequence ID" value="NZ_CP147845.1"/>
</dbReference>
<dbReference type="EMBL" id="LWMH01000001">
    <property type="protein sequence ID" value="KZS48512.1"/>
    <property type="molecule type" value="Genomic_DNA"/>
</dbReference>
<dbReference type="InterPro" id="IPR016032">
    <property type="entry name" value="Sig_transdc_resp-reg_C-effctor"/>
</dbReference>
<keyword evidence="1" id="KW-0805">Transcription regulation</keyword>
<dbReference type="PANTHER" id="PTHR44688:SF16">
    <property type="entry name" value="DNA-BINDING TRANSCRIPTIONAL ACTIVATOR DEVR_DOSR"/>
    <property type="match status" value="1"/>
</dbReference>
<dbReference type="SUPFAM" id="SSF46894">
    <property type="entry name" value="C-terminal effector domain of the bipartite response regulators"/>
    <property type="match status" value="1"/>
</dbReference>
<dbReference type="Pfam" id="PF00196">
    <property type="entry name" value="GerE"/>
    <property type="match status" value="1"/>
</dbReference>
<dbReference type="PRINTS" id="PR00038">
    <property type="entry name" value="HTHLUXR"/>
</dbReference>
<sequence length="76" mass="8608">MSLVTPIICWIRLNVIRNAMISSQSMGAGISEIHFTKRELELLVLIMEGSSNEEIAQMLMISIGTVKRYIHNIFKS</sequence>
<evidence type="ECO:0000256" key="3">
    <source>
        <dbReference type="ARBA" id="ARBA00023163"/>
    </source>
</evidence>
<gene>
    <name evidence="5" type="ORF">AWU65_22520</name>
</gene>
<dbReference type="PROSITE" id="PS50043">
    <property type="entry name" value="HTH_LUXR_2"/>
    <property type="match status" value="1"/>
</dbReference>
<evidence type="ECO:0000256" key="1">
    <source>
        <dbReference type="ARBA" id="ARBA00023015"/>
    </source>
</evidence>
<dbReference type="SMART" id="SM00421">
    <property type="entry name" value="HTH_LUXR"/>
    <property type="match status" value="1"/>
</dbReference>
<dbReference type="GO" id="GO:0003677">
    <property type="term" value="F:DNA binding"/>
    <property type="evidence" value="ECO:0007669"/>
    <property type="project" value="UniProtKB-KW"/>
</dbReference>
<evidence type="ECO:0000313" key="5">
    <source>
        <dbReference type="EMBL" id="KZS48512.1"/>
    </source>
</evidence>
<feature type="domain" description="HTH luxR-type" evidence="4">
    <location>
        <begin position="28"/>
        <end position="76"/>
    </location>
</feature>
<organism evidence="5 6">
    <name type="scientific">Paenibacillus glucanolyticus</name>
    <dbReference type="NCBI Taxonomy" id="59843"/>
    <lineage>
        <taxon>Bacteria</taxon>
        <taxon>Bacillati</taxon>
        <taxon>Bacillota</taxon>
        <taxon>Bacilli</taxon>
        <taxon>Bacillales</taxon>
        <taxon>Paenibacillaceae</taxon>
        <taxon>Paenibacillus</taxon>
    </lineage>
</organism>
<dbReference type="InterPro" id="IPR036388">
    <property type="entry name" value="WH-like_DNA-bd_sf"/>
</dbReference>
<dbReference type="GO" id="GO:0006355">
    <property type="term" value="P:regulation of DNA-templated transcription"/>
    <property type="evidence" value="ECO:0007669"/>
    <property type="project" value="InterPro"/>
</dbReference>